<dbReference type="AlphaFoldDB" id="A0A6J7QHF5"/>
<dbReference type="EMBL" id="CAFBOZ010000225">
    <property type="protein sequence ID" value="CAB5015779.1"/>
    <property type="molecule type" value="Genomic_DNA"/>
</dbReference>
<accession>A0A6J7QHF5</accession>
<gene>
    <name evidence="2" type="ORF">UFOPK3992_01449</name>
</gene>
<evidence type="ECO:0000313" key="2">
    <source>
        <dbReference type="EMBL" id="CAB5015779.1"/>
    </source>
</evidence>
<evidence type="ECO:0000256" key="1">
    <source>
        <dbReference type="SAM" id="MobiDB-lite"/>
    </source>
</evidence>
<proteinExistence type="predicted"/>
<reference evidence="2" key="1">
    <citation type="submission" date="2020-05" db="EMBL/GenBank/DDBJ databases">
        <authorList>
            <person name="Chiriac C."/>
            <person name="Salcher M."/>
            <person name="Ghai R."/>
            <person name="Kavagutti S V."/>
        </authorList>
    </citation>
    <scope>NUCLEOTIDE SEQUENCE</scope>
</reference>
<feature type="compositionally biased region" description="Basic and acidic residues" evidence="1">
    <location>
        <begin position="351"/>
        <end position="363"/>
    </location>
</feature>
<name>A0A6J7QHF5_9ZZZZ</name>
<dbReference type="InterPro" id="IPR011200">
    <property type="entry name" value="UCP012608"/>
</dbReference>
<protein>
    <submittedName>
        <fullName evidence="2">Unannotated protein</fullName>
    </submittedName>
</protein>
<dbReference type="Pfam" id="PF10094">
    <property type="entry name" value="DUF2332"/>
    <property type="match status" value="1"/>
</dbReference>
<sequence>MGSPLAAGILTAVANDVVSGGDLAGMLPRGARFGDLSGLRVMSVVHRLAIERVAPLVALHLPTLGGTPPVGEAAMLAWQTAVVEALASHPDALAEGLARAPQTNETGRAALLRLALSSIHAGSPVRLMEIGAAAGLNLRADHLPGDPVLEEAPLPRVVERVGCDLEPIDITTQEGRTRLSSYVWVDDVERFARLGAALEVAARVPATVVRQDAADFVEGLELVDGTTTVLWHSAMWAYLAPDTRRSILAQSARLGSEATESARFAHVSWEWPGAGADDAGTHELVVREWGGGADGRPSRLTAAPHITNADGLIAHRVVGDESVSNRVDQWFGRPYVLARGPSHGPGSGLVPRRELDVDPLAHT</sequence>
<feature type="region of interest" description="Disordered" evidence="1">
    <location>
        <begin position="341"/>
        <end position="363"/>
    </location>
</feature>
<organism evidence="2">
    <name type="scientific">freshwater metagenome</name>
    <dbReference type="NCBI Taxonomy" id="449393"/>
    <lineage>
        <taxon>unclassified sequences</taxon>
        <taxon>metagenomes</taxon>
        <taxon>ecological metagenomes</taxon>
    </lineage>
</organism>